<keyword evidence="3" id="KW-0677">Repeat</keyword>
<evidence type="ECO:0000256" key="4">
    <source>
        <dbReference type="ARBA" id="ARBA00022803"/>
    </source>
</evidence>
<dbReference type="Proteomes" id="UP000295212">
    <property type="component" value="Unassembled WGS sequence"/>
</dbReference>
<dbReference type="SUPFAM" id="SSF48452">
    <property type="entry name" value="TPR-like"/>
    <property type="match status" value="1"/>
</dbReference>
<dbReference type="CDD" id="cd05804">
    <property type="entry name" value="StaR_like"/>
    <property type="match status" value="1"/>
</dbReference>
<proteinExistence type="inferred from homology"/>
<dbReference type="EMBL" id="SNZJ01000007">
    <property type="protein sequence ID" value="TDR54332.1"/>
    <property type="molecule type" value="Genomic_DNA"/>
</dbReference>
<dbReference type="PANTHER" id="PTHR16263">
    <property type="entry name" value="TETRATRICOPEPTIDE REPEAT PROTEIN 38"/>
    <property type="match status" value="1"/>
</dbReference>
<dbReference type="InterPro" id="IPR033891">
    <property type="entry name" value="TTC38"/>
</dbReference>
<comment type="similarity">
    <text evidence="1">Belongs to the TTC38 family.</text>
</comment>
<reference evidence="6 7" key="1">
    <citation type="submission" date="2019-03" db="EMBL/GenBank/DDBJ databases">
        <title>Genomic Encyclopedia of Type Strains, Phase III (KMG-III): the genomes of soil and plant-associated and newly described type strains.</title>
        <authorList>
            <person name="Whitman W."/>
        </authorList>
    </citation>
    <scope>NUCLEOTIDE SEQUENCE [LARGE SCALE GENOMIC DNA]</scope>
    <source>
        <strain evidence="6 7">CECT 5797</strain>
    </source>
</reference>
<organism evidence="6 7">
    <name type="scientific">Halomonas ventosae</name>
    <dbReference type="NCBI Taxonomy" id="229007"/>
    <lineage>
        <taxon>Bacteria</taxon>
        <taxon>Pseudomonadati</taxon>
        <taxon>Pseudomonadota</taxon>
        <taxon>Gammaproteobacteria</taxon>
        <taxon>Oceanospirillales</taxon>
        <taxon>Halomonadaceae</taxon>
        <taxon>Halomonas</taxon>
    </lineage>
</organism>
<feature type="region of interest" description="Disordered" evidence="5">
    <location>
        <begin position="442"/>
        <end position="463"/>
    </location>
</feature>
<evidence type="ECO:0000256" key="1">
    <source>
        <dbReference type="ARBA" id="ARBA00005857"/>
    </source>
</evidence>
<evidence type="ECO:0000256" key="2">
    <source>
        <dbReference type="ARBA" id="ARBA00019992"/>
    </source>
</evidence>
<protein>
    <recommendedName>
        <fullName evidence="2">Tetratricopeptide repeat protein 38</fullName>
    </recommendedName>
</protein>
<dbReference type="AlphaFoldDB" id="A0A4R6ZPL3"/>
<keyword evidence="4" id="KW-0802">TPR repeat</keyword>
<evidence type="ECO:0000256" key="3">
    <source>
        <dbReference type="ARBA" id="ARBA00022737"/>
    </source>
</evidence>
<gene>
    <name evidence="6" type="ORF">DFP85_107105</name>
</gene>
<comment type="caution">
    <text evidence="6">The sequence shown here is derived from an EMBL/GenBank/DDBJ whole genome shotgun (WGS) entry which is preliminary data.</text>
</comment>
<evidence type="ECO:0000313" key="6">
    <source>
        <dbReference type="EMBL" id="TDR54332.1"/>
    </source>
</evidence>
<feature type="compositionally biased region" description="Basic and acidic residues" evidence="5">
    <location>
        <begin position="446"/>
        <end position="463"/>
    </location>
</feature>
<name>A0A4R6ZPL3_9GAMM</name>
<evidence type="ECO:0000313" key="7">
    <source>
        <dbReference type="Proteomes" id="UP000295212"/>
    </source>
</evidence>
<sequence length="463" mass="51165">MLTDRQGNTLSGATADTLELYQRSVDAFNIYRGDPVTPLDQALEAAPDFTMARLFRAYLFALATEPDATAAAAADLAVLKRARLTDREASHLAALDRLLAGEWSAAGGMLDHHNMRHPHDLVALQAGHLIDFYRANARNLRDRLARVLPRWSSDLPGHSIVLGMYAFGLEETGAYARAEETGRQALAMEPLDCWAHHAVAHVMEMQGRAEDGIGWMTAREPWWSGEDNLFKVHNWWHLALCHLDLGQAREALALYDGPVRQERSAVALDMVDASALLWRLTLTGQDVGHRWQELADAWDSHADGRLYPFNDWHAVMAYLGAGRDDRVEQLLSALRGAESTTETAAWARRIGLPLVEGFVAFWRGDYAAAVERLHPARFIANGFGGSHAQRDIIDWTLTEAALRGGDRDVAEALAHERLAAKPYSPVNRAFLNRASALVSATAGQSREGESAGDRPLGRDRWCA</sequence>
<evidence type="ECO:0000256" key="5">
    <source>
        <dbReference type="SAM" id="MobiDB-lite"/>
    </source>
</evidence>
<accession>A0A4R6ZPL3</accession>
<dbReference type="RefSeq" id="WP_243737237.1">
    <property type="nucleotide sequence ID" value="NZ_SNZJ01000007.1"/>
</dbReference>
<dbReference type="PANTHER" id="PTHR16263:SF4">
    <property type="entry name" value="TETRATRICOPEPTIDE REPEAT PROTEIN 38"/>
    <property type="match status" value="1"/>
</dbReference>
<dbReference type="InterPro" id="IPR011990">
    <property type="entry name" value="TPR-like_helical_dom_sf"/>
</dbReference>